<evidence type="ECO:0000313" key="4">
    <source>
        <dbReference type="Proteomes" id="UP000321317"/>
    </source>
</evidence>
<dbReference type="Gene3D" id="2.60.200.20">
    <property type="match status" value="1"/>
</dbReference>
<dbReference type="EMBL" id="VDBS01000068">
    <property type="protein sequence ID" value="TNB55718.1"/>
    <property type="molecule type" value="Genomic_DNA"/>
</dbReference>
<dbReference type="AlphaFoldDB" id="A0AAX2UGK9"/>
<evidence type="ECO:0000313" key="1">
    <source>
        <dbReference type="EMBL" id="TNB55718.1"/>
    </source>
</evidence>
<comment type="caution">
    <text evidence="1">The sequence shown here is derived from an EMBL/GenBank/DDBJ whole genome shotgun (WGS) entry which is preliminary data.</text>
</comment>
<accession>A0AAX2UGK9</accession>
<dbReference type="RefSeq" id="WP_082199547.1">
    <property type="nucleotide sequence ID" value="NZ_CAUWMG010000047.1"/>
</dbReference>
<dbReference type="Proteomes" id="UP000306813">
    <property type="component" value="Unassembled WGS sequence"/>
</dbReference>
<evidence type="ECO:0008006" key="5">
    <source>
        <dbReference type="Google" id="ProtNLM"/>
    </source>
</evidence>
<reference evidence="1 3" key="1">
    <citation type="submission" date="2019-05" db="EMBL/GenBank/DDBJ databases">
        <title>Draft genomes of eight strains of Campylobacter helveticus isolated from cats and a dog in New Zealand.</title>
        <authorList>
            <person name="Bojanic K."/>
            <person name="Midwinter A.C."/>
            <person name="Biggs P.J."/>
            <person name="Acke E."/>
            <person name="Cornelius A.J."/>
            <person name="Marshall J.C."/>
        </authorList>
    </citation>
    <scope>NUCLEOTIDE SEQUENCE [LARGE SCALE GENOMIC DNA]</scope>
    <source>
        <strain evidence="1 3">ACP123b</strain>
    </source>
</reference>
<reference evidence="2 4" key="2">
    <citation type="submission" date="2019-08" db="EMBL/GenBank/DDBJ databases">
        <title>Rapid identification of Enteric Bacteria from Whole Genome Sequences (WGS) using Average Nucleotide Identity (ANI).</title>
        <authorList>
            <person name="Lane C."/>
        </authorList>
    </citation>
    <scope>NUCLEOTIDE SEQUENCE [LARGE SCALE GENOMIC DNA]</scope>
    <source>
        <strain evidence="2 4">D4984</strain>
    </source>
</reference>
<dbReference type="InterPro" id="IPR008984">
    <property type="entry name" value="SMAD_FHA_dom_sf"/>
</dbReference>
<dbReference type="KEGG" id="chv:CHELV3228_0686"/>
<keyword evidence="4" id="KW-1185">Reference proteome</keyword>
<protein>
    <recommendedName>
        <fullName evidence="5">Type VI secretion system protein</fullName>
    </recommendedName>
</protein>
<proteinExistence type="predicted"/>
<gene>
    <name evidence="1" type="ORF">FDW42_08710</name>
    <name evidence="2" type="ORF">FVD16_08380</name>
</gene>
<dbReference type="Proteomes" id="UP000321317">
    <property type="component" value="Unassembled WGS sequence"/>
</dbReference>
<evidence type="ECO:0000313" key="2">
    <source>
        <dbReference type="EMBL" id="TXK56170.1"/>
    </source>
</evidence>
<dbReference type="EMBL" id="VRMA01000065">
    <property type="protein sequence ID" value="TXK56170.1"/>
    <property type="molecule type" value="Genomic_DNA"/>
</dbReference>
<name>A0AAX2UGK9_9BACT</name>
<dbReference type="SUPFAM" id="SSF49879">
    <property type="entry name" value="SMAD/FHA domain"/>
    <property type="match status" value="1"/>
</dbReference>
<dbReference type="GeneID" id="52036595"/>
<sequence length="296" mass="34170">MMEKGNIGLVIENHEMNQTRHKACIFNEDGGFIGSSPECFLFVQDEEQNIDQKHLKIGFEEGFFTISPMNESKVFYNDSFSPMEAGYEVIISLGDTFKIGLLKFRFVDSKEINKELLESKEKLESIPKQDDNIDAINLLPRGKVEADFNEKEGIKELIETKPNYDFIETKQDNSFLMFKENSLELTKENVDKILDKIFKELKQNQKSAFLNNHYANLNIEDLEQIIANVPLIKSTKLINLMALSLISKELYSPIFEEMEDNAFFTYLKAAIGGNLKEQKHLFENLTMRALSSYKEK</sequence>
<organism evidence="1 3">
    <name type="scientific">Campylobacter helveticus</name>
    <dbReference type="NCBI Taxonomy" id="28898"/>
    <lineage>
        <taxon>Bacteria</taxon>
        <taxon>Pseudomonadati</taxon>
        <taxon>Campylobacterota</taxon>
        <taxon>Epsilonproteobacteria</taxon>
        <taxon>Campylobacterales</taxon>
        <taxon>Campylobacteraceae</taxon>
        <taxon>Campylobacter</taxon>
    </lineage>
</organism>
<dbReference type="CDD" id="cd00060">
    <property type="entry name" value="FHA"/>
    <property type="match status" value="1"/>
</dbReference>
<evidence type="ECO:0000313" key="3">
    <source>
        <dbReference type="Proteomes" id="UP000306813"/>
    </source>
</evidence>